<sequence length="52" mass="6193">MHGHSRMRASPNFAFVFSRYLLVWTLLLMLRETNCFYSQSQLLDSNGCTHRR</sequence>
<evidence type="ECO:0000256" key="1">
    <source>
        <dbReference type="SAM" id="Phobius"/>
    </source>
</evidence>
<reference evidence="2" key="2">
    <citation type="journal article" date="2015" name="Data Brief">
        <title>Shoot transcriptome of the giant reed, Arundo donax.</title>
        <authorList>
            <person name="Barrero R.A."/>
            <person name="Guerrero F.D."/>
            <person name="Moolhuijzen P."/>
            <person name="Goolsby J.A."/>
            <person name="Tidwell J."/>
            <person name="Bellgard S.E."/>
            <person name="Bellgard M.I."/>
        </authorList>
    </citation>
    <scope>NUCLEOTIDE SEQUENCE</scope>
    <source>
        <tissue evidence="2">Shoot tissue taken approximately 20 cm above the soil surface</tissue>
    </source>
</reference>
<organism evidence="2">
    <name type="scientific">Arundo donax</name>
    <name type="common">Giant reed</name>
    <name type="synonym">Donax arundinaceus</name>
    <dbReference type="NCBI Taxonomy" id="35708"/>
    <lineage>
        <taxon>Eukaryota</taxon>
        <taxon>Viridiplantae</taxon>
        <taxon>Streptophyta</taxon>
        <taxon>Embryophyta</taxon>
        <taxon>Tracheophyta</taxon>
        <taxon>Spermatophyta</taxon>
        <taxon>Magnoliopsida</taxon>
        <taxon>Liliopsida</taxon>
        <taxon>Poales</taxon>
        <taxon>Poaceae</taxon>
        <taxon>PACMAD clade</taxon>
        <taxon>Arundinoideae</taxon>
        <taxon>Arundineae</taxon>
        <taxon>Arundo</taxon>
    </lineage>
</organism>
<evidence type="ECO:0000313" key="2">
    <source>
        <dbReference type="EMBL" id="JAD73036.1"/>
    </source>
</evidence>
<protein>
    <submittedName>
        <fullName evidence="2">Uncharacterized protein</fullName>
    </submittedName>
</protein>
<feature type="transmembrane region" description="Helical" evidence="1">
    <location>
        <begin position="12"/>
        <end position="30"/>
    </location>
</feature>
<keyword evidence="1" id="KW-0472">Membrane</keyword>
<proteinExistence type="predicted"/>
<dbReference type="AlphaFoldDB" id="A0A0A9CBV0"/>
<keyword evidence="1" id="KW-0812">Transmembrane</keyword>
<accession>A0A0A9CBV0</accession>
<reference evidence="2" key="1">
    <citation type="submission" date="2014-09" db="EMBL/GenBank/DDBJ databases">
        <authorList>
            <person name="Magalhaes I.L.F."/>
            <person name="Oliveira U."/>
            <person name="Santos F.R."/>
            <person name="Vidigal T.H.D.A."/>
            <person name="Brescovit A.D."/>
            <person name="Santos A.J."/>
        </authorList>
    </citation>
    <scope>NUCLEOTIDE SEQUENCE</scope>
    <source>
        <tissue evidence="2">Shoot tissue taken approximately 20 cm above the soil surface</tissue>
    </source>
</reference>
<name>A0A0A9CBV0_ARUDO</name>
<dbReference type="EMBL" id="GBRH01224859">
    <property type="protein sequence ID" value="JAD73036.1"/>
    <property type="molecule type" value="Transcribed_RNA"/>
</dbReference>
<keyword evidence="1" id="KW-1133">Transmembrane helix</keyword>